<reference evidence="3" key="2">
    <citation type="submission" date="2023-02" db="EMBL/GenBank/DDBJ databases">
        <authorList>
            <consortium name="DOE Joint Genome Institute"/>
            <person name="Mondo S.J."/>
            <person name="Chang Y."/>
            <person name="Wang Y."/>
            <person name="Ahrendt S."/>
            <person name="Andreopoulos W."/>
            <person name="Barry K."/>
            <person name="Beard J."/>
            <person name="Benny G.L."/>
            <person name="Blankenship S."/>
            <person name="Bonito G."/>
            <person name="Cuomo C."/>
            <person name="Desiro A."/>
            <person name="Gervers K.A."/>
            <person name="Hundley H."/>
            <person name="Kuo A."/>
            <person name="LaButti K."/>
            <person name="Lang B.F."/>
            <person name="Lipzen A."/>
            <person name="O'Donnell K."/>
            <person name="Pangilinan J."/>
            <person name="Reynolds N."/>
            <person name="Sandor L."/>
            <person name="Smith M.W."/>
            <person name="Tsang A."/>
            <person name="Grigoriev I.V."/>
            <person name="Stajich J.E."/>
            <person name="Spatafora J.W."/>
        </authorList>
    </citation>
    <scope>NUCLEOTIDE SEQUENCE</scope>
    <source>
        <strain evidence="3">RSA 2281</strain>
    </source>
</reference>
<protein>
    <recommendedName>
        <fullName evidence="2">Arrestin-like N-terminal domain-containing protein</fullName>
    </recommendedName>
</protein>
<evidence type="ECO:0000313" key="3">
    <source>
        <dbReference type="EMBL" id="KAI9278594.1"/>
    </source>
</evidence>
<proteinExistence type="predicted"/>
<keyword evidence="4" id="KW-1185">Reference proteome</keyword>
<reference evidence="3" key="1">
    <citation type="journal article" date="2022" name="IScience">
        <title>Evolution of zygomycete secretomes and the origins of terrestrial fungal ecologies.</title>
        <authorList>
            <person name="Chang Y."/>
            <person name="Wang Y."/>
            <person name="Mondo S."/>
            <person name="Ahrendt S."/>
            <person name="Andreopoulos W."/>
            <person name="Barry K."/>
            <person name="Beard J."/>
            <person name="Benny G.L."/>
            <person name="Blankenship S."/>
            <person name="Bonito G."/>
            <person name="Cuomo C."/>
            <person name="Desiro A."/>
            <person name="Gervers K.A."/>
            <person name="Hundley H."/>
            <person name="Kuo A."/>
            <person name="LaButti K."/>
            <person name="Lang B.F."/>
            <person name="Lipzen A."/>
            <person name="O'Donnell K."/>
            <person name="Pangilinan J."/>
            <person name="Reynolds N."/>
            <person name="Sandor L."/>
            <person name="Smith M.E."/>
            <person name="Tsang A."/>
            <person name="Grigoriev I.V."/>
            <person name="Stajich J.E."/>
            <person name="Spatafora J.W."/>
        </authorList>
    </citation>
    <scope>NUCLEOTIDE SEQUENCE</scope>
    <source>
        <strain evidence="3">RSA 2281</strain>
    </source>
</reference>
<accession>A0AAD5PMI8</accession>
<evidence type="ECO:0000313" key="4">
    <source>
        <dbReference type="Proteomes" id="UP001209540"/>
    </source>
</evidence>
<dbReference type="EMBL" id="JAIXMP010000001">
    <property type="protein sequence ID" value="KAI9278594.1"/>
    <property type="molecule type" value="Genomic_DNA"/>
</dbReference>
<sequence>MTVGLMVRPMRNKDPVRINIKIDPQYHDGGSASTVRCYPGSVFEGQVELFLEKPLDVEQIRLVFRGTEIVNYGAMGRSSNGDSGLIFGVRTTFCASQTLDPGYHRFPFLCQMPMVNFPPSFNHALLATTYTMTASVNDTYKTQQSIIMKFEPHIETSPYAKIRTYAYNCDDMNIVLLSGLHYQLHRDSSIRIKVMPSKNLLEQQQQHNHQQSSSSSSSSAAAAASTFTMISASLKRCLTVDGVRVRPETFSTASTSASLSTLIQHATASSSNDQQHYKEDDEQQGEILELQIPETVALPTVTGSSRFGVTYKIVVSAKVRCGPMIMMTRKLFEVPIHVGTMPHGTRAPDDLLSYADKDVMQDMTTRAKPRLNISPSRRDSLNGDSLPVYSGARPPPYYPQVSASSHFISSS</sequence>
<dbReference type="GO" id="GO:0005737">
    <property type="term" value="C:cytoplasm"/>
    <property type="evidence" value="ECO:0007669"/>
    <property type="project" value="TreeGrafter"/>
</dbReference>
<dbReference type="InterPro" id="IPR011021">
    <property type="entry name" value="Arrestin-like_N"/>
</dbReference>
<gene>
    <name evidence="3" type="ORF">BDA99DRAFT_554208</name>
</gene>
<evidence type="ECO:0000259" key="2">
    <source>
        <dbReference type="Pfam" id="PF00339"/>
    </source>
</evidence>
<dbReference type="Proteomes" id="UP001209540">
    <property type="component" value="Unassembled WGS sequence"/>
</dbReference>
<dbReference type="InterPro" id="IPR014752">
    <property type="entry name" value="Arrestin-like_C"/>
</dbReference>
<dbReference type="PANTHER" id="PTHR11188">
    <property type="entry name" value="ARRESTIN DOMAIN CONTAINING PROTEIN"/>
    <property type="match status" value="1"/>
</dbReference>
<dbReference type="InterPro" id="IPR050357">
    <property type="entry name" value="Arrestin_domain-protein"/>
</dbReference>
<dbReference type="Pfam" id="PF00339">
    <property type="entry name" value="Arrestin_N"/>
    <property type="match status" value="1"/>
</dbReference>
<feature type="domain" description="Arrestin-like N-terminal" evidence="2">
    <location>
        <begin position="96"/>
        <end position="150"/>
    </location>
</feature>
<name>A0AAD5PMI8_9FUNG</name>
<dbReference type="GO" id="GO:0015031">
    <property type="term" value="P:protein transport"/>
    <property type="evidence" value="ECO:0007669"/>
    <property type="project" value="TreeGrafter"/>
</dbReference>
<dbReference type="PANTHER" id="PTHR11188:SF176">
    <property type="entry name" value="ARRESTIN DOMAIN-CONTAINING PROTEIN 1"/>
    <property type="match status" value="1"/>
</dbReference>
<dbReference type="Gene3D" id="2.60.40.640">
    <property type="match status" value="1"/>
</dbReference>
<evidence type="ECO:0000256" key="1">
    <source>
        <dbReference type="SAM" id="MobiDB-lite"/>
    </source>
</evidence>
<organism evidence="3 4">
    <name type="scientific">Phascolomyces articulosus</name>
    <dbReference type="NCBI Taxonomy" id="60185"/>
    <lineage>
        <taxon>Eukaryota</taxon>
        <taxon>Fungi</taxon>
        <taxon>Fungi incertae sedis</taxon>
        <taxon>Mucoromycota</taxon>
        <taxon>Mucoromycotina</taxon>
        <taxon>Mucoromycetes</taxon>
        <taxon>Mucorales</taxon>
        <taxon>Lichtheimiaceae</taxon>
        <taxon>Phascolomyces</taxon>
    </lineage>
</organism>
<comment type="caution">
    <text evidence="3">The sequence shown here is derived from an EMBL/GenBank/DDBJ whole genome shotgun (WGS) entry which is preliminary data.</text>
</comment>
<dbReference type="AlphaFoldDB" id="A0AAD5PMI8"/>
<feature type="region of interest" description="Disordered" evidence="1">
    <location>
        <begin position="365"/>
        <end position="397"/>
    </location>
</feature>